<gene>
    <name evidence="3" type="ORF">FBZ96_107348</name>
</gene>
<dbReference type="GO" id="GO:0004519">
    <property type="term" value="F:endonuclease activity"/>
    <property type="evidence" value="ECO:0007669"/>
    <property type="project" value="UniProtKB-KW"/>
</dbReference>
<dbReference type="InterPro" id="IPR050190">
    <property type="entry name" value="UPF0213_domain"/>
</dbReference>
<keyword evidence="3" id="KW-0378">Hydrolase</keyword>
<keyword evidence="4" id="KW-1185">Reference proteome</keyword>
<keyword evidence="3" id="KW-0540">Nuclease</keyword>
<dbReference type="PROSITE" id="PS50164">
    <property type="entry name" value="GIY_YIG"/>
    <property type="match status" value="1"/>
</dbReference>
<dbReference type="PANTHER" id="PTHR34477">
    <property type="entry name" value="UPF0213 PROTEIN YHBQ"/>
    <property type="match status" value="1"/>
</dbReference>
<dbReference type="STRING" id="1803665.GCA_001641335_06897"/>
<comment type="similarity">
    <text evidence="1">Belongs to the UPF0213 family.</text>
</comment>
<name>A0A560DGC8_9BRAD</name>
<dbReference type="InterPro" id="IPR035901">
    <property type="entry name" value="GIY-YIG_endonuc_sf"/>
</dbReference>
<sequence>MSAGIYYVYILASRHHGTLYIGVCNDLSNRLTLHRSGRGSKFVAKYGVTRLVYVETYATPSEAIAREKALKEWQRDWKIRLIEQENPDWCDLSHLL</sequence>
<organism evidence="3 4">
    <name type="scientific">Bradyrhizobium stylosanthis</name>
    <dbReference type="NCBI Taxonomy" id="1803665"/>
    <lineage>
        <taxon>Bacteria</taxon>
        <taxon>Pseudomonadati</taxon>
        <taxon>Pseudomonadota</taxon>
        <taxon>Alphaproteobacteria</taxon>
        <taxon>Hyphomicrobiales</taxon>
        <taxon>Nitrobacteraceae</taxon>
        <taxon>Bradyrhizobium</taxon>
    </lineage>
</organism>
<dbReference type="SUPFAM" id="SSF82771">
    <property type="entry name" value="GIY-YIG endonuclease"/>
    <property type="match status" value="1"/>
</dbReference>
<keyword evidence="3" id="KW-0255">Endonuclease</keyword>
<dbReference type="Gene3D" id="3.40.1440.10">
    <property type="entry name" value="GIY-YIG endonuclease"/>
    <property type="match status" value="1"/>
</dbReference>
<evidence type="ECO:0000256" key="1">
    <source>
        <dbReference type="ARBA" id="ARBA00007435"/>
    </source>
</evidence>
<evidence type="ECO:0000313" key="4">
    <source>
        <dbReference type="Proteomes" id="UP000319949"/>
    </source>
</evidence>
<dbReference type="CDD" id="cd10448">
    <property type="entry name" value="GIY-YIG_unchar_3"/>
    <property type="match status" value="1"/>
</dbReference>
<comment type="caution">
    <text evidence="3">The sequence shown here is derived from an EMBL/GenBank/DDBJ whole genome shotgun (WGS) entry which is preliminary data.</text>
</comment>
<dbReference type="PANTHER" id="PTHR34477:SF5">
    <property type="entry name" value="BSL5627 PROTEIN"/>
    <property type="match status" value="1"/>
</dbReference>
<dbReference type="AlphaFoldDB" id="A0A560DGC8"/>
<protein>
    <submittedName>
        <fullName evidence="3">Putative endonuclease</fullName>
    </submittedName>
</protein>
<feature type="domain" description="GIY-YIG" evidence="2">
    <location>
        <begin position="4"/>
        <end position="80"/>
    </location>
</feature>
<accession>A0A560DGC8</accession>
<evidence type="ECO:0000313" key="3">
    <source>
        <dbReference type="EMBL" id="TWA96154.1"/>
    </source>
</evidence>
<dbReference type="Pfam" id="PF01541">
    <property type="entry name" value="GIY-YIG"/>
    <property type="match status" value="1"/>
</dbReference>
<proteinExistence type="inferred from homology"/>
<dbReference type="RefSeq" id="WP_186467646.1">
    <property type="nucleotide sequence ID" value="NZ_VITK01000007.1"/>
</dbReference>
<dbReference type="InterPro" id="IPR000305">
    <property type="entry name" value="GIY-YIG_endonuc"/>
</dbReference>
<dbReference type="SMART" id="SM00465">
    <property type="entry name" value="GIYc"/>
    <property type="match status" value="1"/>
</dbReference>
<evidence type="ECO:0000259" key="2">
    <source>
        <dbReference type="PROSITE" id="PS50164"/>
    </source>
</evidence>
<reference evidence="3 4" key="1">
    <citation type="submission" date="2019-06" db="EMBL/GenBank/DDBJ databases">
        <title>Genomic Encyclopedia of Type Strains, Phase IV (KMG-V): Genome sequencing to study the core and pangenomes of soil and plant-associated prokaryotes.</title>
        <authorList>
            <person name="Whitman W."/>
        </authorList>
    </citation>
    <scope>NUCLEOTIDE SEQUENCE [LARGE SCALE GENOMIC DNA]</scope>
    <source>
        <strain evidence="3 4">BR 510</strain>
    </source>
</reference>
<dbReference type="EMBL" id="VITK01000007">
    <property type="protein sequence ID" value="TWA96154.1"/>
    <property type="molecule type" value="Genomic_DNA"/>
</dbReference>
<dbReference type="Proteomes" id="UP000319949">
    <property type="component" value="Unassembled WGS sequence"/>
</dbReference>